<dbReference type="GO" id="GO:0016810">
    <property type="term" value="F:hydrolase activity, acting on carbon-nitrogen (but not peptide) bonds"/>
    <property type="evidence" value="ECO:0007669"/>
    <property type="project" value="InterPro"/>
</dbReference>
<reference evidence="2 3" key="1">
    <citation type="submission" date="2018-01" db="EMBL/GenBank/DDBJ databases">
        <title>The draft genome sequence of Halioglobus japonicus S1-36.</title>
        <authorList>
            <person name="Du Z.-J."/>
            <person name="Shi M.-J."/>
        </authorList>
    </citation>
    <scope>NUCLEOTIDE SEQUENCE [LARGE SCALE GENOMIC DNA]</scope>
    <source>
        <strain evidence="2 3">S1-36</strain>
    </source>
</reference>
<dbReference type="InterPro" id="IPR051781">
    <property type="entry name" value="Metallo-dep_Hydrolase"/>
</dbReference>
<keyword evidence="3" id="KW-1185">Reference proteome</keyword>
<dbReference type="RefSeq" id="WP_102106130.1">
    <property type="nucleotide sequence ID" value="NZ_BMYL01000001.1"/>
</dbReference>
<sequence length="422" mass="44870">MNNAMRNILALAALSLASAAHAETVLIQNTTVDTMSDAGQLIQTDVLVVDGRVAAIGRDLDSTDARIIDGTDKRLTPGVFNAMTQMGVVEIDAVHETYDATAEGVDYSASLAIIDAFNPNSTVIPQNRIHGLTRALVAPSASDTLFAGQVSIVNLSGKSGGSIEQQSVGVLVNYNEYAKGVAGGSRAAALASIRRALNDAQHFADKRRQYAAGEGRELSLPADDLDALLPVLQGEEYLFVKVSRASDILKILEVGESYNLRMILVGAQEGWMVADAIAEAGTPVIIDPTENLPEQFQTLGARLENPALLHAAGVDIMFTGMGWQNTHNAYLVTQCAGVAVAHGLPYEAAMAALFSTPSTVFSLDNSGRIAADMPADMVLWSGDPLELVREAELVFVAGEQVPMVSRSTRLRDKYLAKNSEQD</sequence>
<dbReference type="InterPro" id="IPR011059">
    <property type="entry name" value="Metal-dep_hydrolase_composite"/>
</dbReference>
<feature type="signal peptide" evidence="1">
    <location>
        <begin position="1"/>
        <end position="22"/>
    </location>
</feature>
<evidence type="ECO:0000313" key="2">
    <source>
        <dbReference type="EMBL" id="PLW87746.1"/>
    </source>
</evidence>
<dbReference type="AlphaFoldDB" id="A0AAP8MH16"/>
<comment type="caution">
    <text evidence="2">The sequence shown here is derived from an EMBL/GenBank/DDBJ whole genome shotgun (WGS) entry which is preliminary data.</text>
</comment>
<dbReference type="SUPFAM" id="SSF51338">
    <property type="entry name" value="Composite domain of metallo-dependent hydrolases"/>
    <property type="match status" value="1"/>
</dbReference>
<protein>
    <submittedName>
        <fullName evidence="2">Imidazolonepropionase</fullName>
    </submittedName>
</protein>
<evidence type="ECO:0000313" key="3">
    <source>
        <dbReference type="Proteomes" id="UP000235162"/>
    </source>
</evidence>
<organism evidence="2 3">
    <name type="scientific">Halioglobus japonicus</name>
    <dbReference type="NCBI Taxonomy" id="930805"/>
    <lineage>
        <taxon>Bacteria</taxon>
        <taxon>Pseudomonadati</taxon>
        <taxon>Pseudomonadota</taxon>
        <taxon>Gammaproteobacteria</taxon>
        <taxon>Cellvibrionales</taxon>
        <taxon>Halieaceae</taxon>
        <taxon>Halioglobus</taxon>
    </lineage>
</organism>
<gene>
    <name evidence="2" type="ORF">C0029_04000</name>
</gene>
<dbReference type="Gene3D" id="2.30.40.10">
    <property type="entry name" value="Urease, subunit C, domain 1"/>
    <property type="match status" value="1"/>
</dbReference>
<evidence type="ECO:0000256" key="1">
    <source>
        <dbReference type="SAM" id="SignalP"/>
    </source>
</evidence>
<accession>A0AAP8MH16</accession>
<proteinExistence type="predicted"/>
<name>A0AAP8MH16_9GAMM</name>
<dbReference type="PANTHER" id="PTHR43135">
    <property type="entry name" value="ALPHA-D-RIBOSE 1-METHYLPHOSPHONATE 5-TRIPHOSPHATE DIPHOSPHATASE"/>
    <property type="match status" value="1"/>
</dbReference>
<dbReference type="EMBL" id="PKUR01000001">
    <property type="protein sequence ID" value="PLW87746.1"/>
    <property type="molecule type" value="Genomic_DNA"/>
</dbReference>
<keyword evidence="1" id="KW-0732">Signal</keyword>
<feature type="chain" id="PRO_5042812418" evidence="1">
    <location>
        <begin position="23"/>
        <end position="422"/>
    </location>
</feature>
<dbReference type="PANTHER" id="PTHR43135:SF3">
    <property type="entry name" value="ALPHA-D-RIBOSE 1-METHYLPHOSPHONATE 5-TRIPHOSPHATE DIPHOSPHATASE"/>
    <property type="match status" value="1"/>
</dbReference>
<dbReference type="Gene3D" id="3.20.20.140">
    <property type="entry name" value="Metal-dependent hydrolases"/>
    <property type="match status" value="1"/>
</dbReference>
<dbReference type="Proteomes" id="UP000235162">
    <property type="component" value="Unassembled WGS sequence"/>
</dbReference>